<feature type="compositionally biased region" description="Polar residues" evidence="1">
    <location>
        <begin position="84"/>
        <end position="93"/>
    </location>
</feature>
<evidence type="ECO:0000313" key="4">
    <source>
        <dbReference type="Proteomes" id="UP000053864"/>
    </source>
</evidence>
<protein>
    <submittedName>
        <fullName evidence="3">Uncharacterized protein</fullName>
    </submittedName>
</protein>
<dbReference type="VEuPathDB" id="FungiDB:PPTG_06699"/>
<evidence type="ECO:0000256" key="1">
    <source>
        <dbReference type="SAM" id="MobiDB-lite"/>
    </source>
</evidence>
<reference evidence="3 4" key="2">
    <citation type="submission" date="2013-11" db="EMBL/GenBank/DDBJ databases">
        <title>The Genome Sequence of Phytophthora parasitica CJ05E6.</title>
        <authorList>
            <consortium name="The Broad Institute Genomics Platform"/>
            <person name="Russ C."/>
            <person name="Tyler B."/>
            <person name="Panabieres F."/>
            <person name="Shan W."/>
            <person name="Tripathy S."/>
            <person name="Grunwald N."/>
            <person name="Machado M."/>
            <person name="Johnson C.S."/>
            <person name="Arredondo F."/>
            <person name="Hong C."/>
            <person name="Coffey M."/>
            <person name="Young S.K."/>
            <person name="Zeng Q."/>
            <person name="Gargeya S."/>
            <person name="Fitzgerald M."/>
            <person name="Abouelleil A."/>
            <person name="Alvarado L."/>
            <person name="Chapman S.B."/>
            <person name="Gainer-Dewar J."/>
            <person name="Goldberg J."/>
            <person name="Griggs A."/>
            <person name="Gujja S."/>
            <person name="Hansen M."/>
            <person name="Howarth C."/>
            <person name="Imamovic A."/>
            <person name="Ireland A."/>
            <person name="Larimer J."/>
            <person name="McCowan C."/>
            <person name="Murphy C."/>
            <person name="Pearson M."/>
            <person name="Poon T.W."/>
            <person name="Priest M."/>
            <person name="Roberts A."/>
            <person name="Saif S."/>
            <person name="Shea T."/>
            <person name="Sykes S."/>
            <person name="Wortman J."/>
            <person name="Nusbaum C."/>
            <person name="Birren B."/>
        </authorList>
    </citation>
    <scope>NUCLEOTIDE SEQUENCE [LARGE SCALE GENOMIC DNA]</scope>
    <source>
        <strain evidence="3 4">CJ05E6</strain>
    </source>
</reference>
<evidence type="ECO:0000313" key="3">
    <source>
        <dbReference type="EMBL" id="ETL49006.1"/>
    </source>
</evidence>
<dbReference type="EMBL" id="KI684250">
    <property type="protein sequence ID" value="ETK95615.1"/>
    <property type="molecule type" value="Genomic_DNA"/>
</dbReference>
<feature type="compositionally biased region" description="Basic and acidic residues" evidence="1">
    <location>
        <begin position="95"/>
        <end position="111"/>
    </location>
</feature>
<feature type="region of interest" description="Disordered" evidence="1">
    <location>
        <begin position="84"/>
        <end position="111"/>
    </location>
</feature>
<organism evidence="3 4">
    <name type="scientific">Phytophthora nicotianae</name>
    <name type="common">Potato buckeye rot agent</name>
    <name type="synonym">Phytophthora parasitica</name>
    <dbReference type="NCBI Taxonomy" id="4792"/>
    <lineage>
        <taxon>Eukaryota</taxon>
        <taxon>Sar</taxon>
        <taxon>Stramenopiles</taxon>
        <taxon>Oomycota</taxon>
        <taxon>Peronosporomycetes</taxon>
        <taxon>Peronosporales</taxon>
        <taxon>Peronosporaceae</taxon>
        <taxon>Phytophthora</taxon>
    </lineage>
</organism>
<name>W2JRL2_PHYNI</name>
<evidence type="ECO:0000313" key="2">
    <source>
        <dbReference type="EMBL" id="ETK95615.1"/>
    </source>
</evidence>
<sequence>METERRRRRDEASRVPIAVREAIQAFVPDAGTKVLPARPSETSFVYNWGVRVISTSDESATAVWMCMASETCRTQRAKLLMSGGKTSKATQLPSKAHDIGSDKTASELGNKRTREEELAALRIVNENLPFRIGEYAESLLLGDLMLKEEARVALNAKVIRHAAVELYDSTKRQVEVMLADNRIGAAKSFSIVADF</sequence>
<dbReference type="Proteomes" id="UP000053236">
    <property type="component" value="Unassembled WGS sequence"/>
</dbReference>
<dbReference type="EMBL" id="KI670718">
    <property type="protein sequence ID" value="ETL49006.1"/>
    <property type="molecule type" value="Genomic_DNA"/>
</dbReference>
<dbReference type="AlphaFoldDB" id="W2JRL2"/>
<dbReference type="Proteomes" id="UP000053864">
    <property type="component" value="Unassembled WGS sequence"/>
</dbReference>
<accession>W2JRL2</accession>
<reference evidence="2" key="1">
    <citation type="submission" date="2013-11" db="EMBL/GenBank/DDBJ databases">
        <title>The Genome Sequence of Phytophthora parasitica CJ02B3.</title>
        <authorList>
            <consortium name="The Broad Institute Genomics Platform"/>
            <person name="Russ C."/>
            <person name="Tyler B."/>
            <person name="Panabieres F."/>
            <person name="Shan W."/>
            <person name="Tripathy S."/>
            <person name="Grunwald N."/>
            <person name="Machado M."/>
            <person name="Johnson C.S."/>
            <person name="Arredondo F."/>
            <person name="Hong C."/>
            <person name="Coffey M."/>
            <person name="Young S.K."/>
            <person name="Zeng Q."/>
            <person name="Gargeya S."/>
            <person name="Fitzgerald M."/>
            <person name="Abouelleil A."/>
            <person name="Alvarado L."/>
            <person name="Chapman S.B."/>
            <person name="Gainer-Dewar J."/>
            <person name="Goldberg J."/>
            <person name="Griggs A."/>
            <person name="Gujja S."/>
            <person name="Hansen M."/>
            <person name="Howarth C."/>
            <person name="Imamovic A."/>
            <person name="Ireland A."/>
            <person name="Larimer J."/>
            <person name="McCowan C."/>
            <person name="Murphy C."/>
            <person name="Pearson M."/>
            <person name="Poon T.W."/>
            <person name="Priest M."/>
            <person name="Roberts A."/>
            <person name="Saif S."/>
            <person name="Shea T."/>
            <person name="Sykes S."/>
            <person name="Wortman J."/>
            <person name="Nusbaum C."/>
            <person name="Birren B."/>
        </authorList>
    </citation>
    <scope>NUCLEOTIDE SEQUENCE [LARGE SCALE GENOMIC DNA]</scope>
    <source>
        <strain evidence="2">CJ02B3</strain>
    </source>
</reference>
<proteinExistence type="predicted"/>
<gene>
    <name evidence="2" type="ORF">L915_01478</name>
    <name evidence="3" type="ORF">L916_01451</name>
</gene>